<evidence type="ECO:0000313" key="1">
    <source>
        <dbReference type="EMBL" id="QJX11451.1"/>
    </source>
</evidence>
<dbReference type="AlphaFoldDB" id="A0A6M5ZZF7"/>
<dbReference type="EMBL" id="MN543577">
    <property type="protein sequence ID" value="QJX12484.1"/>
    <property type="molecule type" value="Genomic_DNA"/>
</dbReference>
<reference evidence="1" key="1">
    <citation type="submission" date="2019-10" db="EMBL/GenBank/DDBJ databases">
        <title>Tracking microevolution events of conjugative virulence plasmid p15WZ-82_Vir during transmission.</title>
        <authorList>
            <person name="Yang X."/>
        </authorList>
    </citation>
    <scope>NUCLEOTIDE SEQUENCE</scope>
    <source>
        <strain evidence="1">GH44</strain>
        <strain evidence="2">GH44TC</strain>
        <plasmid evidence="1">pGH44_216</plasmid>
        <plasmid evidence="2">pGH44TC_216</plasmid>
    </source>
</reference>
<sequence>MAVEFQYSCAMTRRDNYRHRALSGINDFSFRYKEKTIYTLDKSEKNSSCITSGRVKHLSLTY</sequence>
<keyword evidence="1" id="KW-0614">Plasmid</keyword>
<evidence type="ECO:0000313" key="2">
    <source>
        <dbReference type="EMBL" id="QJX12484.1"/>
    </source>
</evidence>
<proteinExistence type="predicted"/>
<geneLocation type="plasmid" evidence="2">
    <name>pGH44TC_216</name>
</geneLocation>
<protein>
    <submittedName>
        <fullName evidence="1">Uncharacterized protein</fullName>
    </submittedName>
</protein>
<name>A0A6M5ZZF7_KLEPN</name>
<geneLocation type="plasmid" evidence="1">
    <name>pGH44_216</name>
</geneLocation>
<dbReference type="EMBL" id="MN543573">
    <property type="protein sequence ID" value="QJX11451.1"/>
    <property type="molecule type" value="Genomic_DNA"/>
</dbReference>
<organism evidence="1">
    <name type="scientific">Klebsiella pneumoniae</name>
    <dbReference type="NCBI Taxonomy" id="573"/>
    <lineage>
        <taxon>Bacteria</taxon>
        <taxon>Pseudomonadati</taxon>
        <taxon>Pseudomonadota</taxon>
        <taxon>Gammaproteobacteria</taxon>
        <taxon>Enterobacterales</taxon>
        <taxon>Enterobacteriaceae</taxon>
        <taxon>Klebsiella/Raoultella group</taxon>
        <taxon>Klebsiella</taxon>
        <taxon>Klebsiella pneumoniae complex</taxon>
    </lineage>
</organism>
<accession>A0A6M5ZZF7</accession>